<accession>A0ACB9YGG5</accession>
<dbReference type="EMBL" id="CM043769">
    <property type="protein sequence ID" value="KAI4841249.1"/>
    <property type="molecule type" value="Genomic_DNA"/>
</dbReference>
<gene>
    <name evidence="1" type="ORF">MKS88_000487</name>
</gene>
<comment type="caution">
    <text evidence="1">The sequence shown here is derived from an EMBL/GenBank/DDBJ whole genome shotgun (WGS) entry which is preliminary data.</text>
</comment>
<sequence>MGVLRKNVLFNMFKLKNAYLVIEQGSKGKLVYSSQKGYINTVVSPDKELGNSVNSVNSGSSSNSGNSTDRLKMNDFHYFNIYLLKNKNFVNFVLTYNFCENKNMYVCMLIHLSNIYNTLSVKDICRVLEKIIEHNKASFSHFFIKGETILKLYSHLCNNIVKLNVSELVTLMKCCCYTRNEYPIECIRKIKKVLMTKNLTCLNTVLFNDICNCLVNIRNDFKLRKFPYDNSLHYKILLHLRSEIMNVDVHRFFQILPFYINLTKVSRGEREQSGEKHVTIKHVAPSCAVEAVNTGTTTFENVTTSANITTFAPNAHTSSSTRNLPLDDGEHKGGNHSTNGSNGTIERENNFFLRNQNGRSHSEDKLNSSNLVLSEDEVASLKNNCKLIFLNKMNEINKDMVLPAVTIFKWIEINDRLIFMHICEIFLKNIVFYDSKTVVRFFRKCHSMKFQKIRETNDDGERRSTKDVKNGHGKQNKPKEDINEYCTYAVDKEIGIREKTTYSSSSNARGAKPLRILKIDGNPAATANIDSTANTDSTDVATNLLLNLINERVYHMSISQLYCVTYGIYGFIENMKQFSNLNNLKNNMNLLFSMCVQYITNYVNKEMIRMQNKNTDLYDEQILKEDYPNSCKTTTGRSLLYEKQAELKKENVLRDLNMNIDHVYISSTGVYVNEGGKRLDEGKGQLSHLRQPNNPSNPGPASPPRLIILSCEILLNISHFNISKNHRKIKLIYECINKLLCYEAAQWNNDDLLTMLMCLSNLYFKTNDNYIFHAYKKILNKLEMQKYEMNGHHFNKLAIALGPLLHEENKLIQYFSQFLIFYVENNIVPLRSCVFLLQYIMKNLYIKLNAHLAQLNLLIINRLFLYLKEAYTYTQKFDEDDPSVHMMMFKSFLLLHSINDNTLICIMTTLSIIMQNEKYGSNIKDQAIVILRKIVKYIAPSSFQKFPKRYIHLDLLQALSPDHDQRLMWKYNSLGIFLKMDEKLYKKRRGDIFTIVHKVLPSF</sequence>
<protein>
    <submittedName>
        <fullName evidence="1">Uncharacterized protein</fullName>
    </submittedName>
</protein>
<keyword evidence="2" id="KW-1185">Reference proteome</keyword>
<proteinExistence type="predicted"/>
<dbReference type="Proteomes" id="UP001056978">
    <property type="component" value="Chromosome 1"/>
</dbReference>
<name>A0ACB9YGG5_PLABR</name>
<reference evidence="1" key="1">
    <citation type="submission" date="2022-06" db="EMBL/GenBank/DDBJ databases">
        <title>The First Complete Genome of the Simian Malaria Parasite Plasmodium brasilianum.</title>
        <authorList>
            <person name="Bajic M."/>
            <person name="Ravishankar S."/>
        </authorList>
    </citation>
    <scope>NUCLEOTIDE SEQUENCE</scope>
    <source>
        <strain evidence="1">Bolivian I</strain>
    </source>
</reference>
<evidence type="ECO:0000313" key="2">
    <source>
        <dbReference type="Proteomes" id="UP001056978"/>
    </source>
</evidence>
<organism evidence="1 2">
    <name type="scientific">Plasmodium brasilianum</name>
    <dbReference type="NCBI Taxonomy" id="5824"/>
    <lineage>
        <taxon>Eukaryota</taxon>
        <taxon>Sar</taxon>
        <taxon>Alveolata</taxon>
        <taxon>Apicomplexa</taxon>
        <taxon>Aconoidasida</taxon>
        <taxon>Haemosporida</taxon>
        <taxon>Plasmodiidae</taxon>
        <taxon>Plasmodium</taxon>
        <taxon>Plasmodium (Plasmodium)</taxon>
    </lineage>
</organism>
<evidence type="ECO:0000313" key="1">
    <source>
        <dbReference type="EMBL" id="KAI4841249.1"/>
    </source>
</evidence>